<keyword evidence="3" id="KW-1185">Reference proteome</keyword>
<dbReference type="EMBL" id="WBJZ01000013">
    <property type="protein sequence ID" value="KAB1656019.1"/>
    <property type="molecule type" value="Genomic_DNA"/>
</dbReference>
<dbReference type="PANTHER" id="PTHR48079:SF6">
    <property type="entry name" value="NAD(P)-BINDING DOMAIN-CONTAINING PROTEIN-RELATED"/>
    <property type="match status" value="1"/>
</dbReference>
<evidence type="ECO:0000313" key="2">
    <source>
        <dbReference type="EMBL" id="KAB1656019.1"/>
    </source>
</evidence>
<dbReference type="InterPro" id="IPR016040">
    <property type="entry name" value="NAD(P)-bd_dom"/>
</dbReference>
<dbReference type="GO" id="GO:0004029">
    <property type="term" value="F:aldehyde dehydrogenase (NAD+) activity"/>
    <property type="evidence" value="ECO:0007669"/>
    <property type="project" value="TreeGrafter"/>
</dbReference>
<dbReference type="InterPro" id="IPR051783">
    <property type="entry name" value="NAD(P)-dependent_oxidoreduct"/>
</dbReference>
<evidence type="ECO:0000313" key="3">
    <source>
        <dbReference type="Proteomes" id="UP000467240"/>
    </source>
</evidence>
<dbReference type="RefSeq" id="WP_158040967.1">
    <property type="nucleotide sequence ID" value="NZ_JACCFV010000001.1"/>
</dbReference>
<proteinExistence type="predicted"/>
<reference evidence="2 3" key="1">
    <citation type="submission" date="2019-09" db="EMBL/GenBank/DDBJ databases">
        <title>Phylogeny of genus Pseudoclavibacter and closely related genus.</title>
        <authorList>
            <person name="Li Y."/>
        </authorList>
    </citation>
    <scope>NUCLEOTIDE SEQUENCE [LARGE SCALE GENOMIC DNA]</scope>
    <source>
        <strain evidence="2 3">DSM 23821</strain>
    </source>
</reference>
<dbReference type="GO" id="GO:0005737">
    <property type="term" value="C:cytoplasm"/>
    <property type="evidence" value="ECO:0007669"/>
    <property type="project" value="TreeGrafter"/>
</dbReference>
<dbReference type="PANTHER" id="PTHR48079">
    <property type="entry name" value="PROTEIN YEEZ"/>
    <property type="match status" value="1"/>
</dbReference>
<evidence type="ECO:0000259" key="1">
    <source>
        <dbReference type="Pfam" id="PF13460"/>
    </source>
</evidence>
<accession>A0A7J5BQG1</accession>
<comment type="caution">
    <text evidence="2">The sequence shown here is derived from an EMBL/GenBank/DDBJ whole genome shotgun (WGS) entry which is preliminary data.</text>
</comment>
<dbReference type="Pfam" id="PF13460">
    <property type="entry name" value="NAD_binding_10"/>
    <property type="match status" value="1"/>
</dbReference>
<organism evidence="2 3">
    <name type="scientific">Pseudoclavibacter chungangensis</name>
    <dbReference type="NCBI Taxonomy" id="587635"/>
    <lineage>
        <taxon>Bacteria</taxon>
        <taxon>Bacillati</taxon>
        <taxon>Actinomycetota</taxon>
        <taxon>Actinomycetes</taxon>
        <taxon>Micrococcales</taxon>
        <taxon>Microbacteriaceae</taxon>
        <taxon>Pseudoclavibacter</taxon>
    </lineage>
</organism>
<dbReference type="AlphaFoldDB" id="A0A7J5BQG1"/>
<dbReference type="OrthoDB" id="9774199at2"/>
<feature type="domain" description="NAD(P)-binding" evidence="1">
    <location>
        <begin position="7"/>
        <end position="111"/>
    </location>
</feature>
<name>A0A7J5BQG1_9MICO</name>
<dbReference type="SUPFAM" id="SSF51735">
    <property type="entry name" value="NAD(P)-binding Rossmann-fold domains"/>
    <property type="match status" value="1"/>
</dbReference>
<protein>
    <submittedName>
        <fullName evidence="2">NAD(P)H-binding protein</fullName>
    </submittedName>
</protein>
<gene>
    <name evidence="2" type="ORF">F8O01_11320</name>
</gene>
<dbReference type="Proteomes" id="UP000467240">
    <property type="component" value="Unassembled WGS sequence"/>
</dbReference>
<sequence>MRVLVIGATGYIGSRTVPALVAAGHEVTAGAREPTTLDRFAWGDRVDRVELDVLDAASVDAALARGVDALVYLVHGMGGTDFRRTDRTAATTVREAVDAHRVPRIVYVSGIIPPIDEGELSEHLTSRLEVERLLSSASATVITLRAAMVLGAGSTSFELMAQLAQRLPVTIVPDWMDHEVEPIAVVDLVAVVAGALEARSGTDHFDIGGGERMPYPELIERYTRAAGTPRSQIDVPLLPQGLVATVASWLADVPSPTVTGLMESLREDMVASERRWIGELVADTYRTVSVEDAFARSLGPSVGPAAAASADPMRLQPGDHEWATAVGEVPELGGVRDASGARNPWGSD</sequence>
<dbReference type="InterPro" id="IPR036291">
    <property type="entry name" value="NAD(P)-bd_dom_sf"/>
</dbReference>
<dbReference type="Gene3D" id="3.40.50.720">
    <property type="entry name" value="NAD(P)-binding Rossmann-like Domain"/>
    <property type="match status" value="1"/>
</dbReference>